<dbReference type="Gene3D" id="1.10.443.10">
    <property type="entry name" value="Intergrase catalytic core"/>
    <property type="match status" value="1"/>
</dbReference>
<dbReference type="GO" id="GO:0003677">
    <property type="term" value="F:DNA binding"/>
    <property type="evidence" value="ECO:0007669"/>
    <property type="project" value="InterPro"/>
</dbReference>
<feature type="domain" description="Tyr recombinase" evidence="3">
    <location>
        <begin position="5"/>
        <end position="201"/>
    </location>
</feature>
<evidence type="ECO:0000256" key="2">
    <source>
        <dbReference type="ARBA" id="ARBA00023172"/>
    </source>
</evidence>
<dbReference type="GO" id="GO:0015074">
    <property type="term" value="P:DNA integration"/>
    <property type="evidence" value="ECO:0007669"/>
    <property type="project" value="UniProtKB-KW"/>
</dbReference>
<sequence>MAQGKQAKVLTNAQVQAMLRHLETGRNSERNIVIFLLTMKAGLRAKEVAGLRWTSVLNSSGEVGDHIELTDKTSKGRSGRIIPMNRDLRKALGVWMSVCSEKRQRRGALPFPDRSIICTERSDSTPAQVIVNMFHRWYRDLGFVGASSHSGRRTFITNAAKKVVQVGGSLRDVQELAGHSSLTMTQRYIEGDTDAKKRLVQLI</sequence>
<dbReference type="PROSITE" id="PS51898">
    <property type="entry name" value="TYR_RECOMBINASE"/>
    <property type="match status" value="1"/>
</dbReference>
<evidence type="ECO:0000256" key="1">
    <source>
        <dbReference type="ARBA" id="ARBA00022908"/>
    </source>
</evidence>
<dbReference type="InterPro" id="IPR011010">
    <property type="entry name" value="DNA_brk_join_enz"/>
</dbReference>
<proteinExistence type="predicted"/>
<keyword evidence="1" id="KW-0229">DNA integration</keyword>
<keyword evidence="2" id="KW-0233">DNA recombination</keyword>
<dbReference type="EMBL" id="CP127247">
    <property type="protein sequence ID" value="WIY27372.1"/>
    <property type="molecule type" value="Genomic_DNA"/>
</dbReference>
<dbReference type="InterPro" id="IPR002104">
    <property type="entry name" value="Integrase_catalytic"/>
</dbReference>
<dbReference type="PANTHER" id="PTHR30349:SF64">
    <property type="entry name" value="PROPHAGE INTEGRASE INTD-RELATED"/>
    <property type="match status" value="1"/>
</dbReference>
<dbReference type="PANTHER" id="PTHR30349">
    <property type="entry name" value="PHAGE INTEGRASE-RELATED"/>
    <property type="match status" value="1"/>
</dbReference>
<keyword evidence="5" id="KW-1185">Reference proteome</keyword>
<dbReference type="RefSeq" id="WP_270921272.1">
    <property type="nucleotide sequence ID" value="NZ_CP127247.1"/>
</dbReference>
<dbReference type="InterPro" id="IPR013762">
    <property type="entry name" value="Integrase-like_cat_sf"/>
</dbReference>
<dbReference type="GO" id="GO:0006310">
    <property type="term" value="P:DNA recombination"/>
    <property type="evidence" value="ECO:0007669"/>
    <property type="project" value="UniProtKB-KW"/>
</dbReference>
<dbReference type="SUPFAM" id="SSF56349">
    <property type="entry name" value="DNA breaking-rejoining enzymes"/>
    <property type="match status" value="1"/>
</dbReference>
<name>A0A9Y2L4D0_9RHOB</name>
<protein>
    <submittedName>
        <fullName evidence="4">Site-specific integrase</fullName>
    </submittedName>
</protein>
<dbReference type="InterPro" id="IPR050090">
    <property type="entry name" value="Tyrosine_recombinase_XerCD"/>
</dbReference>
<evidence type="ECO:0000313" key="5">
    <source>
        <dbReference type="Proteomes" id="UP001238334"/>
    </source>
</evidence>
<reference evidence="4 5" key="1">
    <citation type="submission" date="2023-06" db="EMBL/GenBank/DDBJ databases">
        <title>Parasedimentitalea psychrophila sp. nov., a psychrophilic bacterium isolated from deep-sea sediment.</title>
        <authorList>
            <person name="Li A."/>
        </authorList>
    </citation>
    <scope>NUCLEOTIDE SEQUENCE [LARGE SCALE GENOMIC DNA]</scope>
    <source>
        <strain evidence="4 5">QS115</strain>
    </source>
</reference>
<evidence type="ECO:0000313" key="4">
    <source>
        <dbReference type="EMBL" id="WIY27372.1"/>
    </source>
</evidence>
<organism evidence="4 5">
    <name type="scientific">Parasedimentitalea psychrophila</name>
    <dbReference type="NCBI Taxonomy" id="2997337"/>
    <lineage>
        <taxon>Bacteria</taxon>
        <taxon>Pseudomonadati</taxon>
        <taxon>Pseudomonadota</taxon>
        <taxon>Alphaproteobacteria</taxon>
        <taxon>Rhodobacterales</taxon>
        <taxon>Paracoccaceae</taxon>
        <taxon>Parasedimentitalea</taxon>
    </lineage>
</organism>
<dbReference type="Pfam" id="PF00589">
    <property type="entry name" value="Phage_integrase"/>
    <property type="match status" value="1"/>
</dbReference>
<dbReference type="Proteomes" id="UP001238334">
    <property type="component" value="Chromosome"/>
</dbReference>
<gene>
    <name evidence="4" type="ORF">QPJ95_10920</name>
</gene>
<dbReference type="KEGG" id="ppso:QPJ95_10920"/>
<dbReference type="CDD" id="cd00397">
    <property type="entry name" value="DNA_BRE_C"/>
    <property type="match status" value="1"/>
</dbReference>
<evidence type="ECO:0000259" key="3">
    <source>
        <dbReference type="PROSITE" id="PS51898"/>
    </source>
</evidence>
<accession>A0A9Y2L4D0</accession>
<dbReference type="AlphaFoldDB" id="A0A9Y2L4D0"/>